<organism evidence="1 2">
    <name type="scientific">Sphingobacterium hungaricum</name>
    <dbReference type="NCBI Taxonomy" id="2082723"/>
    <lineage>
        <taxon>Bacteria</taxon>
        <taxon>Pseudomonadati</taxon>
        <taxon>Bacteroidota</taxon>
        <taxon>Sphingobacteriia</taxon>
        <taxon>Sphingobacteriales</taxon>
        <taxon>Sphingobacteriaceae</taxon>
        <taxon>Sphingobacterium</taxon>
    </lineage>
</organism>
<dbReference type="Proteomes" id="UP000616201">
    <property type="component" value="Unassembled WGS sequence"/>
</dbReference>
<dbReference type="EMBL" id="PRDK01000004">
    <property type="protein sequence ID" value="MBE8713311.1"/>
    <property type="molecule type" value="Genomic_DNA"/>
</dbReference>
<dbReference type="AlphaFoldDB" id="A0A928UTZ9"/>
<dbReference type="Gene3D" id="3.40.50.20">
    <property type="match status" value="1"/>
</dbReference>
<dbReference type="RefSeq" id="WP_196935257.1">
    <property type="nucleotide sequence ID" value="NZ_MU158698.1"/>
</dbReference>
<comment type="caution">
    <text evidence="1">The sequence shown here is derived from an EMBL/GenBank/DDBJ whole genome shotgun (WGS) entry which is preliminary data.</text>
</comment>
<protein>
    <submittedName>
        <fullName evidence="1">Uncharacterized protein</fullName>
    </submittedName>
</protein>
<sequence>MKKILVTYGTRPLAQRVKQILQNQFDVYFATCEEIPSILTKSYSGIPTGANPTFAHEVLKLALDLGINYILPLGKQELLPFAEAKILFEEYDIELLVPSKERLEDLFILENPNKEMNLDVFIDGRSIIQSRTIDFADFSGLGLVSDDEDDVVLCVVQ</sequence>
<evidence type="ECO:0000313" key="2">
    <source>
        <dbReference type="Proteomes" id="UP000616201"/>
    </source>
</evidence>
<evidence type="ECO:0000313" key="1">
    <source>
        <dbReference type="EMBL" id="MBE8713311.1"/>
    </source>
</evidence>
<gene>
    <name evidence="1" type="ORF">C4F49_06435</name>
</gene>
<proteinExistence type="predicted"/>
<reference evidence="1" key="1">
    <citation type="submission" date="2018-02" db="EMBL/GenBank/DDBJ databases">
        <authorList>
            <person name="Vasarhelyi B.M."/>
            <person name="Deshmukh S."/>
            <person name="Balint B."/>
            <person name="Kukolya J."/>
        </authorList>
    </citation>
    <scope>NUCLEOTIDE SEQUENCE</scope>
    <source>
        <strain evidence="1">KB22</strain>
    </source>
</reference>
<keyword evidence="2" id="KW-1185">Reference proteome</keyword>
<accession>A0A928UTZ9</accession>
<name>A0A928UTZ9_9SPHI</name>